<dbReference type="KEGG" id="tml:GSTUM_00003682001"/>
<dbReference type="Proteomes" id="UP000006911">
    <property type="component" value="Unassembled WGS sequence"/>
</dbReference>
<name>D5GAM3_TUBMM</name>
<dbReference type="AlphaFoldDB" id="D5GAM3"/>
<dbReference type="InParanoid" id="D5GAM3"/>
<proteinExistence type="predicted"/>
<sequence length="65" mass="7529">MDLASNRFPLLEPTDGINTGEILYNWKTHGTLLQFRLSYLVKKTPTPFIKRSHSRRHTSLFPTGK</sequence>
<protein>
    <submittedName>
        <fullName evidence="1">(Perigord truffle) hypothetical protein</fullName>
    </submittedName>
</protein>
<organism evidence="1 2">
    <name type="scientific">Tuber melanosporum (strain Mel28)</name>
    <name type="common">Perigord black truffle</name>
    <dbReference type="NCBI Taxonomy" id="656061"/>
    <lineage>
        <taxon>Eukaryota</taxon>
        <taxon>Fungi</taxon>
        <taxon>Dikarya</taxon>
        <taxon>Ascomycota</taxon>
        <taxon>Pezizomycotina</taxon>
        <taxon>Pezizomycetes</taxon>
        <taxon>Pezizales</taxon>
        <taxon>Tuberaceae</taxon>
        <taxon>Tuber</taxon>
    </lineage>
</organism>
<evidence type="ECO:0000313" key="1">
    <source>
        <dbReference type="EMBL" id="CAZ81566.1"/>
    </source>
</evidence>
<reference evidence="1 2" key="1">
    <citation type="journal article" date="2010" name="Nature">
        <title>Perigord black truffle genome uncovers evolutionary origins and mechanisms of symbiosis.</title>
        <authorList>
            <person name="Martin F."/>
            <person name="Kohler A."/>
            <person name="Murat C."/>
            <person name="Balestrini R."/>
            <person name="Coutinho P.M."/>
            <person name="Jaillon O."/>
            <person name="Montanini B."/>
            <person name="Morin E."/>
            <person name="Noel B."/>
            <person name="Percudani R."/>
            <person name="Porcel B."/>
            <person name="Rubini A."/>
            <person name="Amicucci A."/>
            <person name="Amselem J."/>
            <person name="Anthouard V."/>
            <person name="Arcioni S."/>
            <person name="Artiguenave F."/>
            <person name="Aury J.M."/>
            <person name="Ballario P."/>
            <person name="Bolchi A."/>
            <person name="Brenna A."/>
            <person name="Brun A."/>
            <person name="Buee M."/>
            <person name="Cantarel B."/>
            <person name="Chevalier G."/>
            <person name="Couloux A."/>
            <person name="Da Silva C."/>
            <person name="Denoeud F."/>
            <person name="Duplessis S."/>
            <person name="Ghignone S."/>
            <person name="Hilselberger B."/>
            <person name="Iotti M."/>
            <person name="Marcais B."/>
            <person name="Mello A."/>
            <person name="Miranda M."/>
            <person name="Pacioni G."/>
            <person name="Quesneville H."/>
            <person name="Riccioni C."/>
            <person name="Ruotolo R."/>
            <person name="Splivallo R."/>
            <person name="Stocchi V."/>
            <person name="Tisserant E."/>
            <person name="Viscomi A.R."/>
            <person name="Zambonelli A."/>
            <person name="Zampieri E."/>
            <person name="Henrissat B."/>
            <person name="Lebrun M.H."/>
            <person name="Paolocci F."/>
            <person name="Bonfante P."/>
            <person name="Ottonello S."/>
            <person name="Wincker P."/>
        </authorList>
    </citation>
    <scope>NUCLEOTIDE SEQUENCE [LARGE SCALE GENOMIC DNA]</scope>
    <source>
        <strain evidence="1 2">Mel28</strain>
    </source>
</reference>
<evidence type="ECO:0000313" key="2">
    <source>
        <dbReference type="Proteomes" id="UP000006911"/>
    </source>
</evidence>
<gene>
    <name evidence="1" type="ORF">GSTUM_00003682001</name>
</gene>
<dbReference type="HOGENOM" id="CLU_2851345_0_0_1"/>
<keyword evidence="2" id="KW-1185">Reference proteome</keyword>
<dbReference type="EMBL" id="FN430079">
    <property type="protein sequence ID" value="CAZ81566.1"/>
    <property type="molecule type" value="Genomic_DNA"/>
</dbReference>
<accession>D5GAM3</accession>